<dbReference type="SUPFAM" id="SSF90123">
    <property type="entry name" value="ABC transporter transmembrane region"/>
    <property type="match status" value="2"/>
</dbReference>
<keyword evidence="7 10" id="KW-1133">Transmembrane helix</keyword>
<dbReference type="InterPro" id="IPR027417">
    <property type="entry name" value="P-loop_NTPase"/>
</dbReference>
<feature type="transmembrane region" description="Helical" evidence="10">
    <location>
        <begin position="919"/>
        <end position="939"/>
    </location>
</feature>
<dbReference type="Pfam" id="PF24357">
    <property type="entry name" value="TMD0_ABC"/>
    <property type="match status" value="1"/>
</dbReference>
<dbReference type="InterPro" id="IPR036640">
    <property type="entry name" value="ABC1_TM_sf"/>
</dbReference>
<keyword evidence="5" id="KW-0547">Nucleotide-binding</keyword>
<dbReference type="Pfam" id="PF00664">
    <property type="entry name" value="ABC_membrane"/>
    <property type="match status" value="2"/>
</dbReference>
<evidence type="ECO:0000313" key="14">
    <source>
        <dbReference type="Proteomes" id="UP000076744"/>
    </source>
</evidence>
<dbReference type="PANTHER" id="PTHR24223:SF399">
    <property type="entry name" value="ABC TRANSPORTER ATNG"/>
    <property type="match status" value="1"/>
</dbReference>
<feature type="transmembrane region" description="Helical" evidence="10">
    <location>
        <begin position="873"/>
        <end position="899"/>
    </location>
</feature>
<evidence type="ECO:0000256" key="4">
    <source>
        <dbReference type="ARBA" id="ARBA00022692"/>
    </source>
</evidence>
<dbReference type="PROSITE" id="PS00211">
    <property type="entry name" value="ABC_TRANSPORTER_1"/>
    <property type="match status" value="1"/>
</dbReference>
<feature type="compositionally biased region" description="Polar residues" evidence="9">
    <location>
        <begin position="789"/>
        <end position="803"/>
    </location>
</feature>
<dbReference type="GO" id="GO:0005886">
    <property type="term" value="C:plasma membrane"/>
    <property type="evidence" value="ECO:0007669"/>
    <property type="project" value="UniProtKB-SubCell"/>
</dbReference>
<dbReference type="InterPro" id="IPR050173">
    <property type="entry name" value="ABC_transporter_C-like"/>
</dbReference>
<organism evidence="13 14">
    <name type="scientific">Cordyceps fumosorosea (strain ARSEF 2679)</name>
    <name type="common">Isaria fumosorosea</name>
    <dbReference type="NCBI Taxonomy" id="1081104"/>
    <lineage>
        <taxon>Eukaryota</taxon>
        <taxon>Fungi</taxon>
        <taxon>Dikarya</taxon>
        <taxon>Ascomycota</taxon>
        <taxon>Pezizomycotina</taxon>
        <taxon>Sordariomycetes</taxon>
        <taxon>Hypocreomycetidae</taxon>
        <taxon>Hypocreales</taxon>
        <taxon>Cordycipitaceae</taxon>
        <taxon>Cordyceps</taxon>
    </lineage>
</organism>
<evidence type="ECO:0000256" key="7">
    <source>
        <dbReference type="ARBA" id="ARBA00022989"/>
    </source>
</evidence>
<feature type="transmembrane region" description="Helical" evidence="10">
    <location>
        <begin position="152"/>
        <end position="171"/>
    </location>
</feature>
<feature type="transmembrane region" description="Helical" evidence="10">
    <location>
        <begin position="979"/>
        <end position="999"/>
    </location>
</feature>
<evidence type="ECO:0000259" key="11">
    <source>
        <dbReference type="PROSITE" id="PS50893"/>
    </source>
</evidence>
<protein>
    <submittedName>
        <fullName evidence="13">ABC transporter, transmembrane domain, type 1</fullName>
    </submittedName>
</protein>
<accession>A0A167PYW2</accession>
<proteinExistence type="predicted"/>
<gene>
    <name evidence="13" type="ORF">ISF_07074</name>
</gene>
<feature type="transmembrane region" description="Helical" evidence="10">
    <location>
        <begin position="60"/>
        <end position="82"/>
    </location>
</feature>
<feature type="transmembrane region" description="Helical" evidence="10">
    <location>
        <begin position="275"/>
        <end position="296"/>
    </location>
</feature>
<feature type="transmembrane region" description="Helical" evidence="10">
    <location>
        <begin position="127"/>
        <end position="146"/>
    </location>
</feature>
<dbReference type="Gene3D" id="1.20.1560.10">
    <property type="entry name" value="ABC transporter type 1, transmembrane domain"/>
    <property type="match status" value="2"/>
</dbReference>
<sequence length="1353" mass="148880">MAASPDNSFGPRLPGKFDFTLLFEQAMLSIVPAAVIVLAVPYYVRLALRAPALVRPGRLLWLKLAAGSAMLAVDTASLVLWAQRGPAPVRYSELSVPAAAMSLVSSLCLLVVLYVAHIYSLRTSGFLSVLLTVTMLFDVVMTRSYFRRAGLGAVGALQIVVIAAKFFLVVFEEFPKHGSFRSESLRCSASKETVAGFWNRAVFGWLNSLLIFGFRNSWKLDNLPPIDENLESSIRRYDHFVPKWNRVNRASGYALPMALLFATARDATKMILPRLLFVGVAFSQPFLLFSIVNAVNGELDTQVTRALIAATALVFITKTPLTRETQVTRAIYEHLVYRIMTSTRGILVVAIYDKIQRLPSEELSKSVAVTLMTSGTTAVEQMLSLYYELWSCALQVALGIWSLNLYVGPACYLMLIPGIISFVASHYIGQAMAKARLAWNLEIESRVGATSNVLAQMKGIKSMGLSQMMTEYLQESRRKEIRVSLKERKTRVWLFAFSAISNTLPPILVVAGAIFWTRESKPMTLAEVFTVITIILVAAEPFRTLLMSIFPDALTVAEACVPGEKQSPPPHMASRSMQFAVQFDRVAVTSVSKGPILKEVSFYIPWGSLAMFWGPIASGKSTLLRCILGETRLDSGVVAVGTRSIGYCNQGSWIQNRTLRDNVTGVLEYVEPWYREVIVACGLDVDIGSMVNGDQVMTGTGGCNLSGGQKQRVSLARAVYEQTDILVVDDVFSALDPETAKLVFSNLFGRQGLVRRWNCTVVLTTNHLEFLDDADVIFQLHKGGRVEQQQVELSDESSASGSIDDNAGDYFRRPEFLENGNGEMNDNAELSDNEDGLPANAARNTEPPSVKPATDDIELQNAREKRKYGDWSLYSYYLGASGSFLAIFWVCFTALASTVEQFPIIFIKIWYVRNAANTYYFAGYVGISALNIGLDVMVGGFGQDIFLTSQYLPITLMQFLYTLFTVLVEIGIIAAGSIYTAPIMVFLLAALFIIQFFYLRTSRQLRLLELESAADLYSHFTETSTGIQLVRCFRWQRNFLHQLCVLLDKSQRPYYYLFCCQRWLHAVLDFVSAAAALILVGVSLSRPGGASTGSVALALLSIIGFNATSSFLISSWTNLETGLGAISRIKNFCSETPSEKDTLSGPELSEQWPSHGRLDFNCVGASYQAEDGSLQRALDNVTFTVFPGEKVGISGRTGSGKSSLLMAILRMVDFTGTISIDGRDSRSVPRELLRSRITTLTQDGVELKGSVGLNLWPFAGPKPDEALITSTLQSVGLLNHVNQHGGLNKSISCMGLSVSQKQLLFLARGILHQQAMHTSIVIMDEATSAMDGGTDDALQDLLDNTFAGYVVDI</sequence>
<dbReference type="Gene3D" id="3.40.50.300">
    <property type="entry name" value="P-loop containing nucleotide triphosphate hydrolases"/>
    <property type="match status" value="2"/>
</dbReference>
<evidence type="ECO:0000256" key="2">
    <source>
        <dbReference type="ARBA" id="ARBA00022448"/>
    </source>
</evidence>
<dbReference type="EMBL" id="AZHB01000020">
    <property type="protein sequence ID" value="OAA57153.1"/>
    <property type="molecule type" value="Genomic_DNA"/>
</dbReference>
<dbReference type="SUPFAM" id="SSF52540">
    <property type="entry name" value="P-loop containing nucleoside triphosphate hydrolases"/>
    <property type="match status" value="2"/>
</dbReference>
<feature type="transmembrane region" description="Helical" evidence="10">
    <location>
        <begin position="94"/>
        <end position="115"/>
    </location>
</feature>
<feature type="domain" description="ABC transporter" evidence="11">
    <location>
        <begin position="581"/>
        <end position="807"/>
    </location>
</feature>
<dbReference type="GO" id="GO:0140359">
    <property type="term" value="F:ABC-type transporter activity"/>
    <property type="evidence" value="ECO:0007669"/>
    <property type="project" value="InterPro"/>
</dbReference>
<dbReference type="PANTHER" id="PTHR24223">
    <property type="entry name" value="ATP-BINDING CASSETTE SUB-FAMILY C"/>
    <property type="match status" value="1"/>
</dbReference>
<dbReference type="InterPro" id="IPR017871">
    <property type="entry name" value="ABC_transporter-like_CS"/>
</dbReference>
<evidence type="ECO:0000256" key="3">
    <source>
        <dbReference type="ARBA" id="ARBA00022475"/>
    </source>
</evidence>
<dbReference type="PROSITE" id="PS50893">
    <property type="entry name" value="ABC_TRANSPORTER_2"/>
    <property type="match status" value="1"/>
</dbReference>
<dbReference type="Pfam" id="PF00005">
    <property type="entry name" value="ABC_tran"/>
    <property type="match status" value="2"/>
</dbReference>
<feature type="transmembrane region" description="Helical" evidence="10">
    <location>
        <begin position="412"/>
        <end position="429"/>
    </location>
</feature>
<feature type="transmembrane region" description="Helical" evidence="10">
    <location>
        <begin position="522"/>
        <end position="539"/>
    </location>
</feature>
<dbReference type="InterPro" id="IPR056227">
    <property type="entry name" value="TMD0_ABC"/>
</dbReference>
<keyword evidence="6" id="KW-0067">ATP-binding</keyword>
<keyword evidence="3" id="KW-1003">Cell membrane</keyword>
<dbReference type="GO" id="GO:0016887">
    <property type="term" value="F:ATP hydrolysis activity"/>
    <property type="evidence" value="ECO:0007669"/>
    <property type="project" value="InterPro"/>
</dbReference>
<dbReference type="CDD" id="cd18580">
    <property type="entry name" value="ABC_6TM_ABCC_D2"/>
    <property type="match status" value="1"/>
</dbReference>
<dbReference type="STRING" id="1081104.A0A167PYW2"/>
<dbReference type="InterPro" id="IPR003593">
    <property type="entry name" value="AAA+_ATPase"/>
</dbReference>
<keyword evidence="8 10" id="KW-0472">Membrane</keyword>
<dbReference type="InterPro" id="IPR011527">
    <property type="entry name" value="ABC1_TM_dom"/>
</dbReference>
<dbReference type="GO" id="GO:0005524">
    <property type="term" value="F:ATP binding"/>
    <property type="evidence" value="ECO:0007669"/>
    <property type="project" value="UniProtKB-KW"/>
</dbReference>
<feature type="domain" description="ABC transmembrane type-1" evidence="12">
    <location>
        <begin position="275"/>
        <end position="549"/>
    </location>
</feature>
<evidence type="ECO:0000256" key="6">
    <source>
        <dbReference type="ARBA" id="ARBA00022840"/>
    </source>
</evidence>
<dbReference type="SMART" id="SM00382">
    <property type="entry name" value="AAA"/>
    <property type="match status" value="2"/>
</dbReference>
<evidence type="ECO:0000256" key="5">
    <source>
        <dbReference type="ARBA" id="ARBA00022741"/>
    </source>
</evidence>
<evidence type="ECO:0000313" key="13">
    <source>
        <dbReference type="EMBL" id="OAA57153.1"/>
    </source>
</evidence>
<feature type="transmembrane region" description="Helical" evidence="10">
    <location>
        <begin position="1096"/>
        <end position="1119"/>
    </location>
</feature>
<feature type="transmembrane region" description="Helical" evidence="10">
    <location>
        <begin position="492"/>
        <end position="516"/>
    </location>
</feature>
<feature type="transmembrane region" description="Helical" evidence="10">
    <location>
        <begin position="26"/>
        <end position="48"/>
    </location>
</feature>
<comment type="subcellular location">
    <subcellularLocation>
        <location evidence="1">Cell membrane</location>
        <topology evidence="1">Multi-pass membrane protein</topology>
    </subcellularLocation>
</comment>
<evidence type="ECO:0000256" key="8">
    <source>
        <dbReference type="ARBA" id="ARBA00023136"/>
    </source>
</evidence>
<feature type="transmembrane region" description="Helical" evidence="10">
    <location>
        <begin position="951"/>
        <end position="973"/>
    </location>
</feature>
<feature type="region of interest" description="Disordered" evidence="9">
    <location>
        <begin position="822"/>
        <end position="857"/>
    </location>
</feature>
<reference evidence="13 14" key="1">
    <citation type="journal article" date="2016" name="Genome Biol. Evol.">
        <title>Divergent and convergent evolution of fungal pathogenicity.</title>
        <authorList>
            <person name="Shang Y."/>
            <person name="Xiao G."/>
            <person name="Zheng P."/>
            <person name="Cen K."/>
            <person name="Zhan S."/>
            <person name="Wang C."/>
        </authorList>
    </citation>
    <scope>NUCLEOTIDE SEQUENCE [LARGE SCALE GENOMIC DNA]</scope>
    <source>
        <strain evidence="13 14">ARSEF 2679</strain>
    </source>
</reference>
<keyword evidence="2" id="KW-0813">Transport</keyword>
<dbReference type="InterPro" id="IPR003439">
    <property type="entry name" value="ABC_transporter-like_ATP-bd"/>
</dbReference>
<comment type="caution">
    <text evidence="13">The sequence shown here is derived from an EMBL/GenBank/DDBJ whole genome shotgun (WGS) entry which is preliminary data.</text>
</comment>
<name>A0A167PYW2_CORFA</name>
<dbReference type="InterPro" id="IPR044726">
    <property type="entry name" value="ABCC_6TM_D2"/>
</dbReference>
<dbReference type="GeneID" id="30023366"/>
<evidence type="ECO:0000256" key="1">
    <source>
        <dbReference type="ARBA" id="ARBA00004651"/>
    </source>
</evidence>
<dbReference type="OrthoDB" id="4866105at2759"/>
<keyword evidence="4 10" id="KW-0812">Transmembrane</keyword>
<dbReference type="RefSeq" id="XP_018701955.1">
    <property type="nucleotide sequence ID" value="XM_018850678.1"/>
</dbReference>
<dbReference type="PROSITE" id="PS50929">
    <property type="entry name" value="ABC_TM1F"/>
    <property type="match status" value="2"/>
</dbReference>
<feature type="transmembrane region" description="Helical" evidence="10">
    <location>
        <begin position="1063"/>
        <end position="1084"/>
    </location>
</feature>
<keyword evidence="14" id="KW-1185">Reference proteome</keyword>
<evidence type="ECO:0000256" key="10">
    <source>
        <dbReference type="SAM" id="Phobius"/>
    </source>
</evidence>
<feature type="region of interest" description="Disordered" evidence="9">
    <location>
        <begin position="789"/>
        <end position="809"/>
    </location>
</feature>
<dbReference type="Proteomes" id="UP000076744">
    <property type="component" value="Unassembled WGS sequence"/>
</dbReference>
<evidence type="ECO:0000256" key="9">
    <source>
        <dbReference type="SAM" id="MobiDB-lite"/>
    </source>
</evidence>
<evidence type="ECO:0000259" key="12">
    <source>
        <dbReference type="PROSITE" id="PS50929"/>
    </source>
</evidence>
<feature type="domain" description="ABC transmembrane type-1" evidence="12">
    <location>
        <begin position="941"/>
        <end position="1121"/>
    </location>
</feature>